<evidence type="ECO:0000256" key="1">
    <source>
        <dbReference type="SAM" id="Phobius"/>
    </source>
</evidence>
<comment type="caution">
    <text evidence="2">The sequence shown here is derived from an EMBL/GenBank/DDBJ whole genome shotgun (WGS) entry which is preliminary data.</text>
</comment>
<reference evidence="2 3" key="1">
    <citation type="submission" date="2024-03" db="EMBL/GenBank/DDBJ databases">
        <title>Human intestinal bacterial collection.</title>
        <authorList>
            <person name="Pauvert C."/>
            <person name="Hitch T.C.A."/>
            <person name="Clavel T."/>
        </authorList>
    </citation>
    <scope>NUCLEOTIDE SEQUENCE [LARGE SCALE GENOMIC DNA]</scope>
    <source>
        <strain evidence="2 3">CLA-KB-H122</strain>
    </source>
</reference>
<keyword evidence="3" id="KW-1185">Reference proteome</keyword>
<dbReference type="Proteomes" id="UP001460202">
    <property type="component" value="Unassembled WGS sequence"/>
</dbReference>
<feature type="transmembrane region" description="Helical" evidence="1">
    <location>
        <begin position="20"/>
        <end position="38"/>
    </location>
</feature>
<proteinExistence type="predicted"/>
<protein>
    <submittedName>
        <fullName evidence="2">Uncharacterized protein</fullName>
    </submittedName>
</protein>
<feature type="transmembrane region" description="Helical" evidence="1">
    <location>
        <begin position="189"/>
        <end position="206"/>
    </location>
</feature>
<keyword evidence="1" id="KW-0812">Transmembrane</keyword>
<dbReference type="EMBL" id="JBBMFL010000006">
    <property type="protein sequence ID" value="MEQ2544753.1"/>
    <property type="molecule type" value="Genomic_DNA"/>
</dbReference>
<organism evidence="2 3">
    <name type="scientific">Alistipes intestinihominis</name>
    <dbReference type="NCBI Taxonomy" id="3133172"/>
    <lineage>
        <taxon>Bacteria</taxon>
        <taxon>Pseudomonadati</taxon>
        <taxon>Bacteroidota</taxon>
        <taxon>Bacteroidia</taxon>
        <taxon>Bacteroidales</taxon>
        <taxon>Rikenellaceae</taxon>
        <taxon>Alistipes</taxon>
    </lineage>
</organism>
<feature type="transmembrane region" description="Helical" evidence="1">
    <location>
        <begin position="164"/>
        <end position="182"/>
    </location>
</feature>
<evidence type="ECO:0000313" key="3">
    <source>
        <dbReference type="Proteomes" id="UP001460202"/>
    </source>
</evidence>
<sequence>MNLDFLDRLVISQATIPPVVSRIAGFFLLMQAVLIVFQKKNDPHKAIWEDIQGVLLAGLVVFLFPEFIQFAELLVNSTARITANPQSMIADLMQTTLLGEEAVEEESAGGYFSSMVGMFTSFMNGGSANVGSFMFANYILKPLADIVNVLCFPTYMFIRAASLKIAYFVAPLVLVLGAFEPFRALWKHWFMIYFALLFAGPALILANNFCEDCFAVYINLTDSPILGFIMVALARFKIFQAVLDLCYRIFRV</sequence>
<keyword evidence="1" id="KW-1133">Transmembrane helix</keyword>
<gene>
    <name evidence="2" type="ORF">WMO46_07320</name>
</gene>
<dbReference type="RefSeq" id="WP_129651740.1">
    <property type="nucleotide sequence ID" value="NZ_JBBMFL010000006.1"/>
</dbReference>
<dbReference type="GeneID" id="78180551"/>
<name>A0ABV1GWH2_9BACT</name>
<evidence type="ECO:0000313" key="2">
    <source>
        <dbReference type="EMBL" id="MEQ2544753.1"/>
    </source>
</evidence>
<feature type="transmembrane region" description="Helical" evidence="1">
    <location>
        <begin position="50"/>
        <end position="68"/>
    </location>
</feature>
<keyword evidence="1" id="KW-0472">Membrane</keyword>
<accession>A0ABV1GWH2</accession>